<keyword evidence="4" id="KW-0804">Transcription</keyword>
<dbReference type="GO" id="GO:0003677">
    <property type="term" value="F:DNA binding"/>
    <property type="evidence" value="ECO:0007669"/>
    <property type="project" value="UniProtKB-KW"/>
</dbReference>
<organism evidence="5 6">
    <name type="scientific">Pseudoalteromonas tunicata D2</name>
    <dbReference type="NCBI Taxonomy" id="87626"/>
    <lineage>
        <taxon>Bacteria</taxon>
        <taxon>Pseudomonadati</taxon>
        <taxon>Pseudomonadota</taxon>
        <taxon>Gammaproteobacteria</taxon>
        <taxon>Alteromonadales</taxon>
        <taxon>Pseudoalteromonadaceae</taxon>
        <taxon>Pseudoalteromonas</taxon>
    </lineage>
</organism>
<name>A4C6U9_9GAMM</name>
<dbReference type="Gene3D" id="1.10.10.10">
    <property type="entry name" value="Winged helix-like DNA-binding domain superfamily/Winged helix DNA-binding domain"/>
    <property type="match status" value="1"/>
</dbReference>
<dbReference type="Pfam" id="PF03965">
    <property type="entry name" value="Penicillinase_R"/>
    <property type="match status" value="1"/>
</dbReference>
<keyword evidence="2" id="KW-0805">Transcription regulation</keyword>
<protein>
    <submittedName>
        <fullName evidence="5">Putative transcriptional regulator</fullName>
    </submittedName>
</protein>
<evidence type="ECO:0000313" key="6">
    <source>
        <dbReference type="Proteomes" id="UP000006201"/>
    </source>
</evidence>
<dbReference type="InterPro" id="IPR036388">
    <property type="entry name" value="WH-like_DNA-bd_sf"/>
</dbReference>
<keyword evidence="6" id="KW-1185">Reference proteome</keyword>
<dbReference type="RefSeq" id="WP_009837577.1">
    <property type="nucleotide sequence ID" value="NZ_AAOH01000002.1"/>
</dbReference>
<comment type="similarity">
    <text evidence="1">Belongs to the BlaI transcriptional regulatory family.</text>
</comment>
<sequence length="127" mass="14400">MQKSKAVPTTTELNLLNILWKIQPASVKRVHEKLTETQSVGYTTVLKMLQIMHDKGLVVRDESQRAHLYKAYDSEVHTQNSIIKDLLHKAFSGSKYNLVVRALGDGASKEEINGIRKLLDNLEQKQS</sequence>
<dbReference type="SUPFAM" id="SSF46785">
    <property type="entry name" value="Winged helix' DNA-binding domain"/>
    <property type="match status" value="1"/>
</dbReference>
<evidence type="ECO:0000256" key="1">
    <source>
        <dbReference type="ARBA" id="ARBA00011046"/>
    </source>
</evidence>
<proteinExistence type="inferred from homology"/>
<evidence type="ECO:0000256" key="4">
    <source>
        <dbReference type="ARBA" id="ARBA00023163"/>
    </source>
</evidence>
<reference evidence="5 6" key="1">
    <citation type="submission" date="2006-02" db="EMBL/GenBank/DDBJ databases">
        <authorList>
            <person name="Moran M.A."/>
            <person name="Kjelleberg S."/>
            <person name="Egan S."/>
            <person name="Saunders N."/>
            <person name="Thomas T."/>
            <person name="Ferriera S."/>
            <person name="Johnson J."/>
            <person name="Kravitz S."/>
            <person name="Halpern A."/>
            <person name="Remington K."/>
            <person name="Beeson K."/>
            <person name="Tran B."/>
            <person name="Rogers Y.-H."/>
            <person name="Friedman R."/>
            <person name="Venter J.C."/>
        </authorList>
    </citation>
    <scope>NUCLEOTIDE SEQUENCE [LARGE SCALE GENOMIC DNA]</scope>
    <source>
        <strain evidence="5 6">D2</strain>
    </source>
</reference>
<dbReference type="AlphaFoldDB" id="A4C6U9"/>
<dbReference type="InterPro" id="IPR036390">
    <property type="entry name" value="WH_DNA-bd_sf"/>
</dbReference>
<gene>
    <name evidence="5" type="ORF">PTD2_12824</name>
</gene>
<accession>A4C6U9</accession>
<dbReference type="GO" id="GO:0045892">
    <property type="term" value="P:negative regulation of DNA-templated transcription"/>
    <property type="evidence" value="ECO:0007669"/>
    <property type="project" value="InterPro"/>
</dbReference>
<dbReference type="InterPro" id="IPR005650">
    <property type="entry name" value="BlaI_family"/>
</dbReference>
<evidence type="ECO:0000256" key="3">
    <source>
        <dbReference type="ARBA" id="ARBA00023125"/>
    </source>
</evidence>
<dbReference type="OrthoDB" id="279010at2"/>
<dbReference type="EMBL" id="AAOH01000002">
    <property type="protein sequence ID" value="EAR29703.1"/>
    <property type="molecule type" value="Genomic_DNA"/>
</dbReference>
<comment type="caution">
    <text evidence="5">The sequence shown here is derived from an EMBL/GenBank/DDBJ whole genome shotgun (WGS) entry which is preliminary data.</text>
</comment>
<keyword evidence="3" id="KW-0238">DNA-binding</keyword>
<dbReference type="Proteomes" id="UP000006201">
    <property type="component" value="Unassembled WGS sequence"/>
</dbReference>
<dbReference type="STRING" id="87626.PTD2_12824"/>
<dbReference type="eggNOG" id="COG3682">
    <property type="taxonomic scope" value="Bacteria"/>
</dbReference>
<evidence type="ECO:0000313" key="5">
    <source>
        <dbReference type="EMBL" id="EAR29703.1"/>
    </source>
</evidence>
<dbReference type="HOGENOM" id="CLU_119090_4_2_6"/>
<evidence type="ECO:0000256" key="2">
    <source>
        <dbReference type="ARBA" id="ARBA00023015"/>
    </source>
</evidence>